<dbReference type="PROSITE" id="PS51864">
    <property type="entry name" value="ASTACIN"/>
    <property type="match status" value="1"/>
</dbReference>
<dbReference type="FunFam" id="2.20.100.10:FF:000002">
    <property type="entry name" value="Unc-5 netrin receptor C"/>
    <property type="match status" value="1"/>
</dbReference>
<keyword evidence="8" id="KW-1015">Disulfide bond</keyword>
<dbReference type="InterPro" id="IPR024079">
    <property type="entry name" value="MetalloPept_cat_dom_sf"/>
</dbReference>
<evidence type="ECO:0000313" key="14">
    <source>
        <dbReference type="EMBL" id="PFX20100.1"/>
    </source>
</evidence>
<dbReference type="Proteomes" id="UP000225706">
    <property type="component" value="Unassembled WGS sequence"/>
</dbReference>
<evidence type="ECO:0000259" key="13">
    <source>
        <dbReference type="PROSITE" id="PS51864"/>
    </source>
</evidence>
<dbReference type="GO" id="GO:0006508">
    <property type="term" value="P:proteolysis"/>
    <property type="evidence" value="ECO:0007669"/>
    <property type="project" value="UniProtKB-KW"/>
</dbReference>
<evidence type="ECO:0000256" key="9">
    <source>
        <dbReference type="ARBA" id="ARBA00023180"/>
    </source>
</evidence>
<dbReference type="EC" id="3.4.24.-" evidence="11"/>
<evidence type="ECO:0000256" key="3">
    <source>
        <dbReference type="ARBA" id="ARBA00022729"/>
    </source>
</evidence>
<feature type="domain" description="MAM" evidence="12">
    <location>
        <begin position="407"/>
        <end position="568"/>
    </location>
</feature>
<dbReference type="PANTHER" id="PTHR10127:SF850">
    <property type="entry name" value="METALLOENDOPEPTIDASE"/>
    <property type="match status" value="1"/>
</dbReference>
<evidence type="ECO:0000256" key="7">
    <source>
        <dbReference type="ARBA" id="ARBA00023145"/>
    </source>
</evidence>
<comment type="caution">
    <text evidence="14">The sequence shown here is derived from an EMBL/GenBank/DDBJ whole genome shotgun (WGS) entry which is preliminary data.</text>
</comment>
<feature type="active site" evidence="10">
    <location>
        <position position="183"/>
    </location>
</feature>
<evidence type="ECO:0000256" key="1">
    <source>
        <dbReference type="ARBA" id="ARBA00022670"/>
    </source>
</evidence>
<dbReference type="CDD" id="cd06263">
    <property type="entry name" value="MAM"/>
    <property type="match status" value="1"/>
</dbReference>
<dbReference type="Gene3D" id="2.60.120.200">
    <property type="match status" value="1"/>
</dbReference>
<dbReference type="PANTHER" id="PTHR10127">
    <property type="entry name" value="DISCOIDIN, CUB, EGF, LAMININ , AND ZINC METALLOPROTEASE DOMAIN CONTAINING"/>
    <property type="match status" value="1"/>
</dbReference>
<keyword evidence="5 10" id="KW-0862">Zinc</keyword>
<protein>
    <recommendedName>
        <fullName evidence="11">Metalloendopeptidase</fullName>
        <ecNumber evidence="11">3.4.24.-</ecNumber>
    </recommendedName>
</protein>
<dbReference type="AlphaFoldDB" id="A0A2B4RU74"/>
<dbReference type="PROSITE" id="PS50060">
    <property type="entry name" value="MAM_2"/>
    <property type="match status" value="1"/>
</dbReference>
<keyword evidence="9" id="KW-0325">Glycoprotein</keyword>
<evidence type="ECO:0000256" key="2">
    <source>
        <dbReference type="ARBA" id="ARBA00022723"/>
    </source>
</evidence>
<feature type="binding site" evidence="10">
    <location>
        <position position="192"/>
    </location>
    <ligand>
        <name>Zn(2+)</name>
        <dbReference type="ChEBI" id="CHEBI:29105"/>
        <note>catalytic</note>
    </ligand>
</feature>
<evidence type="ECO:0000259" key="12">
    <source>
        <dbReference type="PROSITE" id="PS50060"/>
    </source>
</evidence>
<evidence type="ECO:0000256" key="8">
    <source>
        <dbReference type="ARBA" id="ARBA00023157"/>
    </source>
</evidence>
<dbReference type="SMART" id="SM00209">
    <property type="entry name" value="TSP1"/>
    <property type="match status" value="2"/>
</dbReference>
<dbReference type="SMART" id="SM00137">
    <property type="entry name" value="MAM"/>
    <property type="match status" value="1"/>
</dbReference>
<dbReference type="InterPro" id="IPR000998">
    <property type="entry name" value="MAM_dom"/>
</dbReference>
<dbReference type="InterPro" id="IPR034035">
    <property type="entry name" value="Astacin-like_dom"/>
</dbReference>
<keyword evidence="1 10" id="KW-0645">Protease</keyword>
<keyword evidence="2 10" id="KW-0479">Metal-binding</keyword>
<keyword evidence="15" id="KW-1185">Reference proteome</keyword>
<dbReference type="Pfam" id="PF00629">
    <property type="entry name" value="MAM"/>
    <property type="match status" value="1"/>
</dbReference>
<keyword evidence="7" id="KW-0865">Zymogen</keyword>
<dbReference type="PRINTS" id="PR00480">
    <property type="entry name" value="ASTACIN"/>
</dbReference>
<reference evidence="15" key="1">
    <citation type="journal article" date="2017" name="bioRxiv">
        <title>Comparative analysis of the genomes of Stylophora pistillata and Acropora digitifera provides evidence for extensive differences between species of corals.</title>
        <authorList>
            <person name="Voolstra C.R."/>
            <person name="Li Y."/>
            <person name="Liew Y.J."/>
            <person name="Baumgarten S."/>
            <person name="Zoccola D."/>
            <person name="Flot J.-F."/>
            <person name="Tambutte S."/>
            <person name="Allemand D."/>
            <person name="Aranda M."/>
        </authorList>
    </citation>
    <scope>NUCLEOTIDE SEQUENCE [LARGE SCALE GENOMIC DNA]</scope>
</reference>
<dbReference type="InterPro" id="IPR006026">
    <property type="entry name" value="Peptidase_Metallo"/>
</dbReference>
<keyword evidence="4 10" id="KW-0378">Hydrolase</keyword>
<dbReference type="InterPro" id="IPR000884">
    <property type="entry name" value="TSP1_rpt"/>
</dbReference>
<dbReference type="PRINTS" id="PR01705">
    <property type="entry name" value="TSP1REPEAT"/>
</dbReference>
<dbReference type="InterPro" id="IPR036383">
    <property type="entry name" value="TSP1_rpt_sf"/>
</dbReference>
<dbReference type="FunFam" id="3.40.390.10:FF:000015">
    <property type="entry name" value="Meprin A subunit"/>
    <property type="match status" value="1"/>
</dbReference>
<comment type="caution">
    <text evidence="10">Lacks conserved residue(s) required for the propagation of feature annotation.</text>
</comment>
<proteinExistence type="predicted"/>
<name>A0A2B4RU74_STYPI</name>
<dbReference type="SUPFAM" id="SSF49899">
    <property type="entry name" value="Concanavalin A-like lectins/glucanases"/>
    <property type="match status" value="1"/>
</dbReference>
<organism evidence="14 15">
    <name type="scientific">Stylophora pistillata</name>
    <name type="common">Smooth cauliflower coral</name>
    <dbReference type="NCBI Taxonomy" id="50429"/>
    <lineage>
        <taxon>Eukaryota</taxon>
        <taxon>Metazoa</taxon>
        <taxon>Cnidaria</taxon>
        <taxon>Anthozoa</taxon>
        <taxon>Hexacorallia</taxon>
        <taxon>Scleractinia</taxon>
        <taxon>Astrocoeniina</taxon>
        <taxon>Pocilloporidae</taxon>
        <taxon>Stylophora</taxon>
    </lineage>
</organism>
<feature type="binding site" evidence="10">
    <location>
        <position position="182"/>
    </location>
    <ligand>
        <name>Zn(2+)</name>
        <dbReference type="ChEBI" id="CHEBI:29105"/>
        <note>catalytic</note>
    </ligand>
</feature>
<evidence type="ECO:0000256" key="6">
    <source>
        <dbReference type="ARBA" id="ARBA00023049"/>
    </source>
</evidence>
<dbReference type="CDD" id="cd04280">
    <property type="entry name" value="ZnMc_astacin_like"/>
    <property type="match status" value="1"/>
</dbReference>
<accession>A0A2B4RU74</accession>
<dbReference type="Pfam" id="PF00090">
    <property type="entry name" value="TSP_1"/>
    <property type="match status" value="1"/>
</dbReference>
<evidence type="ECO:0000313" key="15">
    <source>
        <dbReference type="Proteomes" id="UP000225706"/>
    </source>
</evidence>
<dbReference type="InterPro" id="IPR013320">
    <property type="entry name" value="ConA-like_dom_sf"/>
</dbReference>
<dbReference type="OrthoDB" id="5974699at2759"/>
<keyword evidence="6 10" id="KW-0482">Metalloprotease</keyword>
<keyword evidence="3 11" id="KW-0732">Signal</keyword>
<dbReference type="Gene3D" id="3.40.390.10">
    <property type="entry name" value="Collagenase (Catalytic Domain)"/>
    <property type="match status" value="1"/>
</dbReference>
<dbReference type="Pfam" id="PF01400">
    <property type="entry name" value="Astacin"/>
    <property type="match status" value="1"/>
</dbReference>
<comment type="cofactor">
    <cofactor evidence="10 11">
        <name>Zn(2+)</name>
        <dbReference type="ChEBI" id="CHEBI:29105"/>
    </cofactor>
    <text evidence="10 11">Binds 1 zinc ion per subunit.</text>
</comment>
<evidence type="ECO:0000256" key="11">
    <source>
        <dbReference type="RuleBase" id="RU361183"/>
    </source>
</evidence>
<evidence type="ECO:0000256" key="5">
    <source>
        <dbReference type="ARBA" id="ARBA00022833"/>
    </source>
</evidence>
<dbReference type="GO" id="GO:0004222">
    <property type="term" value="F:metalloendopeptidase activity"/>
    <property type="evidence" value="ECO:0007669"/>
    <property type="project" value="UniProtKB-UniRule"/>
</dbReference>
<feature type="domain" description="Peptidase M12A" evidence="13">
    <location>
        <begin position="90"/>
        <end position="285"/>
    </location>
</feature>
<feature type="signal peptide" evidence="11">
    <location>
        <begin position="1"/>
        <end position="19"/>
    </location>
</feature>
<evidence type="ECO:0000256" key="10">
    <source>
        <dbReference type="PROSITE-ProRule" id="PRU01211"/>
    </source>
</evidence>
<sequence>MLVHCRAVLFFVAMYEICGRIVTKREEGWELEDYLDSEDPNWPSGDYENLSAFDEIWKANEAEDVTDLLEGDIKTDLDSKNATDEEKINDAVRSRQYTWRTKVVPYEISKELVSSGYMANIRAAFSEFEKYTCIKWKPRGKEKYWVRFIKGKGCWSPVGYRRKSPQLISLGNGCNQKGIICHEMMHTLGFYHEQGRPDRDKYVAIYWENIQSGKEHNFKKQSEEDLDPLNAPYDTSSIMHYGKYTFNKNGRPTIEVIGKPYKMIGQRFGFSKTDIEQLNALYDCSNDATGGWSSWTSFGPCYKHNSKCLHDRQRYCSNKNRDKCPGANMYGVQTQTKPCPHSCSSPVDGHWGRWSSWSPCSETCGFGTHTRTRKCNDPPPKYGGEECAGDRTDVGKCLVTVCGLGPYDVSFESEGMHGWKLCESHEEKNRPNWYFSRGITGSPYTGPIKDHTTGSGRYIFFEASAPARNGDVACFHSPKIPSTTCQRLTFWYHMYGAQMGTLRVLKKTVDGEATTLWKRSFMQGTNWMFANVEIYCKEKFQIYFEGIRGAGFKGDIGIDDVKIKDCSD</sequence>
<dbReference type="EMBL" id="LSMT01000331">
    <property type="protein sequence ID" value="PFX20100.1"/>
    <property type="molecule type" value="Genomic_DNA"/>
</dbReference>
<dbReference type="PROSITE" id="PS50092">
    <property type="entry name" value="TSP1"/>
    <property type="match status" value="1"/>
</dbReference>
<dbReference type="GO" id="GO:0008270">
    <property type="term" value="F:zinc ion binding"/>
    <property type="evidence" value="ECO:0007669"/>
    <property type="project" value="UniProtKB-UniRule"/>
</dbReference>
<dbReference type="GO" id="GO:0016020">
    <property type="term" value="C:membrane"/>
    <property type="evidence" value="ECO:0007669"/>
    <property type="project" value="InterPro"/>
</dbReference>
<feature type="chain" id="PRO_5011812173" description="Metalloendopeptidase" evidence="11">
    <location>
        <begin position="20"/>
        <end position="568"/>
    </location>
</feature>
<dbReference type="SMART" id="SM00235">
    <property type="entry name" value="ZnMc"/>
    <property type="match status" value="1"/>
</dbReference>
<feature type="binding site" evidence="10">
    <location>
        <position position="186"/>
    </location>
    <ligand>
        <name>Zn(2+)</name>
        <dbReference type="ChEBI" id="CHEBI:29105"/>
        <note>catalytic</note>
    </ligand>
</feature>
<evidence type="ECO:0000256" key="4">
    <source>
        <dbReference type="ARBA" id="ARBA00022801"/>
    </source>
</evidence>
<dbReference type="Gene3D" id="2.20.100.10">
    <property type="entry name" value="Thrombospondin type-1 (TSP1) repeat"/>
    <property type="match status" value="1"/>
</dbReference>
<dbReference type="SUPFAM" id="SSF55486">
    <property type="entry name" value="Metalloproteases ('zincins'), catalytic domain"/>
    <property type="match status" value="1"/>
</dbReference>
<gene>
    <name evidence="14" type="primary">MEP1B</name>
    <name evidence="14" type="ORF">AWC38_SpisGene15483</name>
</gene>
<dbReference type="InterPro" id="IPR001506">
    <property type="entry name" value="Peptidase_M12A"/>
</dbReference>
<dbReference type="SUPFAM" id="SSF82895">
    <property type="entry name" value="TSP-1 type 1 repeat"/>
    <property type="match status" value="1"/>
</dbReference>